<accession>A0A835NE79</accession>
<dbReference type="EMBL" id="JADDUC020000019">
    <property type="protein sequence ID" value="KAI1233252.1"/>
    <property type="molecule type" value="Genomic_DNA"/>
</dbReference>
<reference evidence="1" key="1">
    <citation type="submission" date="2020-10" db="EMBL/GenBank/DDBJ databases">
        <title>Feather gene expression reveals the developmental basis of iridescence in African starlings.</title>
        <authorList>
            <person name="Rubenstein D.R."/>
        </authorList>
    </citation>
    <scope>NUCLEOTIDE SEQUENCE</scope>
    <source>
        <strain evidence="1">SS15</strain>
        <tissue evidence="1">Liver</tissue>
    </source>
</reference>
<keyword evidence="3" id="KW-1185">Reference proteome</keyword>
<reference evidence="2 3" key="2">
    <citation type="journal article" date="2021" name="J. Hered.">
        <title>Feather Gene Expression Elucidates the Developmental Basis of Plumage Iridescence in African Starlings.</title>
        <authorList>
            <person name="Rubenstein D.R."/>
            <person name="Corvelo A."/>
            <person name="MacManes M.D."/>
            <person name="Maia R."/>
            <person name="Narzisi G."/>
            <person name="Rousaki A."/>
            <person name="Vandenabeele P."/>
            <person name="Shawkey M.D."/>
            <person name="Solomon J."/>
        </authorList>
    </citation>
    <scope>NUCLEOTIDE SEQUENCE [LARGE SCALE GENOMIC DNA]</scope>
    <source>
        <strain evidence="2">SS15</strain>
    </source>
</reference>
<name>A0A835NE79_9PASS</name>
<reference evidence="2" key="3">
    <citation type="submission" date="2022-01" db="EMBL/GenBank/DDBJ databases">
        <authorList>
            <person name="Rubenstein D.R."/>
        </authorList>
    </citation>
    <scope>NUCLEOTIDE SEQUENCE</scope>
    <source>
        <strain evidence="2">SS15</strain>
        <tissue evidence="2">Liver</tissue>
    </source>
</reference>
<gene>
    <name evidence="2" type="ORF">IHE44_0004853</name>
    <name evidence="1" type="ORF">IHE44_011518</name>
</gene>
<organism evidence="1">
    <name type="scientific">Lamprotornis superbus</name>
    <dbReference type="NCBI Taxonomy" id="245042"/>
    <lineage>
        <taxon>Eukaryota</taxon>
        <taxon>Metazoa</taxon>
        <taxon>Chordata</taxon>
        <taxon>Craniata</taxon>
        <taxon>Vertebrata</taxon>
        <taxon>Euteleostomi</taxon>
        <taxon>Archelosauria</taxon>
        <taxon>Archosauria</taxon>
        <taxon>Dinosauria</taxon>
        <taxon>Saurischia</taxon>
        <taxon>Theropoda</taxon>
        <taxon>Coelurosauria</taxon>
        <taxon>Aves</taxon>
        <taxon>Neognathae</taxon>
        <taxon>Neoaves</taxon>
        <taxon>Telluraves</taxon>
        <taxon>Australaves</taxon>
        <taxon>Passeriformes</taxon>
        <taxon>Sturnidae</taxon>
        <taxon>Lamprotornis</taxon>
    </lineage>
</organism>
<dbReference type="EMBL" id="JADDUC010000511">
    <property type="protein sequence ID" value="KAG0113219.1"/>
    <property type="molecule type" value="Genomic_DNA"/>
</dbReference>
<protein>
    <submittedName>
        <fullName evidence="1">Uncharacterized protein</fullName>
    </submittedName>
</protein>
<proteinExistence type="predicted"/>
<sequence>MDKSSTLPIWDTAAITPAPLQLHGICPSTGNLPELTANCDGNRPRPGSTAGLWAWQGGRARPPVWGVGMARQGGGVAIHTGQGDPERGALTGLERLRVATAGASTGERKRVPPLPDSKVTNVPQYPIFSAAQKGTSQVVADLERSRNQTGEHEEAVKTLIQELRTYQLLGPVYPQDPIIAEWGFVEHGTYCNLFQTGPDRPKRPLMFSLTTFKETEQRYFKNNIRNDGSMHPLKIKLTIEGLLILCVGVISTSMNQ</sequence>
<dbReference type="Proteomes" id="UP000618051">
    <property type="component" value="Unassembled WGS sequence"/>
</dbReference>
<evidence type="ECO:0000313" key="2">
    <source>
        <dbReference type="EMBL" id="KAI1233252.1"/>
    </source>
</evidence>
<evidence type="ECO:0000313" key="1">
    <source>
        <dbReference type="EMBL" id="KAG0113219.1"/>
    </source>
</evidence>
<dbReference type="OrthoDB" id="9950135at2759"/>
<feature type="non-terminal residue" evidence="1">
    <location>
        <position position="1"/>
    </location>
</feature>
<dbReference type="AlphaFoldDB" id="A0A835NE79"/>
<evidence type="ECO:0000313" key="3">
    <source>
        <dbReference type="Proteomes" id="UP000618051"/>
    </source>
</evidence>
<comment type="caution">
    <text evidence="1">The sequence shown here is derived from an EMBL/GenBank/DDBJ whole genome shotgun (WGS) entry which is preliminary data.</text>
</comment>